<dbReference type="EMBL" id="VUMZ01000020">
    <property type="protein sequence ID" value="MST52835.1"/>
    <property type="molecule type" value="Genomic_DNA"/>
</dbReference>
<organism evidence="3 4">
    <name type="scientific">Hornefia butyriciproducens</name>
    <dbReference type="NCBI Taxonomy" id="2652293"/>
    <lineage>
        <taxon>Bacteria</taxon>
        <taxon>Bacillati</taxon>
        <taxon>Bacillota</taxon>
        <taxon>Clostridia</taxon>
        <taxon>Peptostreptococcales</taxon>
        <taxon>Anaerovoracaceae</taxon>
        <taxon>Hornefia</taxon>
    </lineage>
</organism>
<name>A0A6L5Y8J5_9FIRM</name>
<accession>A0A6L5Y8J5</accession>
<sequence>MSRSDVLAYDLESVRIPDKTKVPKYGTYQQTFQAVLSEDAPSAEDVVFSAVLKNRNNVQDTSANTTFSVEALEGISITSAEDLGSVFNGDLYVSFRYKNYDFSEKTYTWQLAVNGETLNSNQIKWIDEPQRTLVAKESETIRMKIPVNGLKATSDSYDVTLKITDENLSEDEYTLHIEKTSLNDVIGTLPDGVTSLDQLYYGSVANDAEAPFHSAAELKSLLTNSSAAYAKSIWSQYQYDLYDPNFSKRGGCGALEITEGSLTKPDYSDKLLASTGHTYPKDGESPFHINPTGKIVAVKGMDLRDGNLVAPDDGNSFRDLKKNAGPDDGDENTEREYTVNLEAKAKLKMVKPVLMVFQIQTSWQMFDLLHANDRASLVNGQAVTADLLSLYEMKKGFLDFIKWAESEGEGNVMISITNFQHGGTHSMIPSPYFTNMYSEILTGLYGWDSFGDCEHIHYSKKELENACNALGDASNFTNWTDAEGHKIYNEANAVSIIIGGGCESADLKDHQYLLKIPGTQYPKIKAQFGIRTNAPTGNGVTNDMISWMDYENQSGKFNGGYYKSIVNRQEFFDTLKDIYEKSTETGNARNVVIEDTITKEFQVDRDSVRAYVDGKELSDSDVTFRFISNDDGTTTVRCIYDKVPNGKKVKLSIPVKAQGNYLGSNNVKTNSGTPTLTYQGIYDSSKNYTQKFKDTPMVNVPIRYPVSDGDDTTVSAGSKVDLSTLAQNNITKGFEEWLKKYDQMEGTVTYQWIDDNGNPVGNPAASSVTEQNRKPPSVPSVEVATDTGQVGETLKYHLKITFTPADVKNGSANKKGVSELSKSGLVEIHVTEPHPAYTLPNAGGPGTYPAMLLGGMLTGIAFFAGRRKMSEA</sequence>
<feature type="compositionally biased region" description="Basic and acidic residues" evidence="1">
    <location>
        <begin position="315"/>
        <end position="325"/>
    </location>
</feature>
<keyword evidence="2" id="KW-1133">Transmembrane helix</keyword>
<feature type="transmembrane region" description="Helical" evidence="2">
    <location>
        <begin position="848"/>
        <end position="865"/>
    </location>
</feature>
<dbReference type="RefSeq" id="WP_154575207.1">
    <property type="nucleotide sequence ID" value="NZ_VUMZ01000020.1"/>
</dbReference>
<dbReference type="GeneID" id="303115865"/>
<dbReference type="Proteomes" id="UP000474676">
    <property type="component" value="Unassembled WGS sequence"/>
</dbReference>
<evidence type="ECO:0000313" key="3">
    <source>
        <dbReference type="EMBL" id="MST52835.1"/>
    </source>
</evidence>
<keyword evidence="2" id="KW-0812">Transmembrane</keyword>
<proteinExistence type="predicted"/>
<keyword evidence="2" id="KW-0472">Membrane</keyword>
<evidence type="ECO:0000256" key="2">
    <source>
        <dbReference type="SAM" id="Phobius"/>
    </source>
</evidence>
<feature type="region of interest" description="Disordered" evidence="1">
    <location>
        <begin position="310"/>
        <end position="334"/>
    </location>
</feature>
<evidence type="ECO:0000256" key="1">
    <source>
        <dbReference type="SAM" id="MobiDB-lite"/>
    </source>
</evidence>
<dbReference type="AlphaFoldDB" id="A0A6L5Y8J5"/>
<keyword evidence="4" id="KW-1185">Reference proteome</keyword>
<reference evidence="3 4" key="1">
    <citation type="submission" date="2019-08" db="EMBL/GenBank/DDBJ databases">
        <title>In-depth cultivation of the pig gut microbiome towards novel bacterial diversity and tailored functional studies.</title>
        <authorList>
            <person name="Wylensek D."/>
            <person name="Hitch T.C.A."/>
            <person name="Clavel T."/>
        </authorList>
    </citation>
    <scope>NUCLEOTIDE SEQUENCE [LARGE SCALE GENOMIC DNA]</scope>
    <source>
        <strain evidence="3 4">WCA-MUC-591-APC-3H</strain>
    </source>
</reference>
<protein>
    <submittedName>
        <fullName evidence="3">Uncharacterized protein</fullName>
    </submittedName>
</protein>
<comment type="caution">
    <text evidence="3">The sequence shown here is derived from an EMBL/GenBank/DDBJ whole genome shotgun (WGS) entry which is preliminary data.</text>
</comment>
<feature type="region of interest" description="Disordered" evidence="1">
    <location>
        <begin position="756"/>
        <end position="782"/>
    </location>
</feature>
<gene>
    <name evidence="3" type="ORF">FYJ64_11085</name>
</gene>
<evidence type="ECO:0000313" key="4">
    <source>
        <dbReference type="Proteomes" id="UP000474676"/>
    </source>
</evidence>